<reference evidence="3" key="1">
    <citation type="submission" date="2016-08" db="EMBL/GenBank/DDBJ databases">
        <authorList>
            <person name="Varghese N."/>
            <person name="Submissions Spin"/>
        </authorList>
    </citation>
    <scope>NUCLEOTIDE SEQUENCE [LARGE SCALE GENOMIC DNA]</scope>
    <source>
        <strain evidence="3">HAMBI 2971</strain>
    </source>
</reference>
<dbReference type="AlphaFoldDB" id="A0A1C3WVN2"/>
<dbReference type="PROSITE" id="PS51186">
    <property type="entry name" value="GNAT"/>
    <property type="match status" value="1"/>
</dbReference>
<dbReference type="STRING" id="411945.GA0061102_104133"/>
<dbReference type="Proteomes" id="UP000199435">
    <property type="component" value="Unassembled WGS sequence"/>
</dbReference>
<keyword evidence="2" id="KW-0808">Transferase</keyword>
<sequence>MPALPDQNLNMETIMTEQPTSASEISLRRITSQTVSDICELSETLTEAQRDKVADNGTSIAEAHFSENAWFRAIYADDTPVGFVMLHIGSDYDVIDCPGVFLWRLMIAGPYQRMRFGEKAIALVVREMKARGFSELFTCYVVGDDSPEGFYKRLGFVPTGEMFEDEIEMVLKFTS</sequence>
<protein>
    <submittedName>
        <fullName evidence="2">Diamine N-acetyltransferase</fullName>
    </submittedName>
</protein>
<dbReference type="GO" id="GO:0016747">
    <property type="term" value="F:acyltransferase activity, transferring groups other than amino-acyl groups"/>
    <property type="evidence" value="ECO:0007669"/>
    <property type="project" value="InterPro"/>
</dbReference>
<evidence type="ECO:0000313" key="3">
    <source>
        <dbReference type="Proteomes" id="UP000199435"/>
    </source>
</evidence>
<gene>
    <name evidence="2" type="ORF">GA0061102_104133</name>
</gene>
<proteinExistence type="predicted"/>
<keyword evidence="3" id="KW-1185">Reference proteome</keyword>
<evidence type="ECO:0000259" key="1">
    <source>
        <dbReference type="PROSITE" id="PS51186"/>
    </source>
</evidence>
<dbReference type="InterPro" id="IPR016181">
    <property type="entry name" value="Acyl_CoA_acyltransferase"/>
</dbReference>
<dbReference type="InterPro" id="IPR000182">
    <property type="entry name" value="GNAT_dom"/>
</dbReference>
<dbReference type="EMBL" id="FMAH01000041">
    <property type="protein sequence ID" value="SCB43794.1"/>
    <property type="molecule type" value="Genomic_DNA"/>
</dbReference>
<name>A0A1C3WVN2_9HYPH</name>
<dbReference type="Gene3D" id="3.40.630.30">
    <property type="match status" value="1"/>
</dbReference>
<feature type="domain" description="N-acetyltransferase" evidence="1">
    <location>
        <begin position="25"/>
        <end position="174"/>
    </location>
</feature>
<organism evidence="2 3">
    <name type="scientific">Rhizobium miluonense</name>
    <dbReference type="NCBI Taxonomy" id="411945"/>
    <lineage>
        <taxon>Bacteria</taxon>
        <taxon>Pseudomonadati</taxon>
        <taxon>Pseudomonadota</taxon>
        <taxon>Alphaproteobacteria</taxon>
        <taxon>Hyphomicrobiales</taxon>
        <taxon>Rhizobiaceae</taxon>
        <taxon>Rhizobium/Agrobacterium group</taxon>
        <taxon>Rhizobium</taxon>
    </lineage>
</organism>
<evidence type="ECO:0000313" key="2">
    <source>
        <dbReference type="EMBL" id="SCB43794.1"/>
    </source>
</evidence>
<dbReference type="Pfam" id="PF00583">
    <property type="entry name" value="Acetyltransf_1"/>
    <property type="match status" value="1"/>
</dbReference>
<dbReference type="SUPFAM" id="SSF55729">
    <property type="entry name" value="Acyl-CoA N-acyltransferases (Nat)"/>
    <property type="match status" value="1"/>
</dbReference>
<accession>A0A1C3WVN2</accession>